<dbReference type="Proteomes" id="UP001500707">
    <property type="component" value="Unassembled WGS sequence"/>
</dbReference>
<name>A0ABP6YVL6_9ACTN</name>
<evidence type="ECO:0000313" key="2">
    <source>
        <dbReference type="EMBL" id="GAA3591276.1"/>
    </source>
</evidence>
<feature type="region of interest" description="Disordered" evidence="1">
    <location>
        <begin position="1"/>
        <end position="36"/>
    </location>
</feature>
<accession>A0ABP6YVL6</accession>
<comment type="caution">
    <text evidence="2">The sequence shown here is derived from an EMBL/GenBank/DDBJ whole genome shotgun (WGS) entry which is preliminary data.</text>
</comment>
<gene>
    <name evidence="2" type="ORF">GCM10022295_86150</name>
</gene>
<evidence type="ECO:0000313" key="3">
    <source>
        <dbReference type="Proteomes" id="UP001500707"/>
    </source>
</evidence>
<protein>
    <submittedName>
        <fullName evidence="2">Uncharacterized protein</fullName>
    </submittedName>
</protein>
<sequence>MEDTGLAIAPTHPPNRSNHGGSPPKGPRMPRSRRLAPDVVRARLTVLADRLHKRDEDADFAEAVDAILAPRGWELLKPAAQSTGEPNLALWMNKSIKEAIYAKAQAAGENVRDVVEEGFRKFLAGEFTPEKPVRTVRGSQVEKDNLNVRASAALCGQVTKRCPAATKELGWEVTPGRVAMSWLYAEYGISDDDQRGVTVPDIDAD</sequence>
<organism evidence="2 3">
    <name type="scientific">Streptomyces osmaniensis</name>
    <dbReference type="NCBI Taxonomy" id="593134"/>
    <lineage>
        <taxon>Bacteria</taxon>
        <taxon>Bacillati</taxon>
        <taxon>Actinomycetota</taxon>
        <taxon>Actinomycetes</taxon>
        <taxon>Kitasatosporales</taxon>
        <taxon>Streptomycetaceae</taxon>
        <taxon>Streptomyces</taxon>
    </lineage>
</organism>
<keyword evidence="3" id="KW-1185">Reference proteome</keyword>
<proteinExistence type="predicted"/>
<dbReference type="EMBL" id="BAABCE010000027">
    <property type="protein sequence ID" value="GAA3591276.1"/>
    <property type="molecule type" value="Genomic_DNA"/>
</dbReference>
<evidence type="ECO:0000256" key="1">
    <source>
        <dbReference type="SAM" id="MobiDB-lite"/>
    </source>
</evidence>
<reference evidence="3" key="1">
    <citation type="journal article" date="2019" name="Int. J. Syst. Evol. Microbiol.">
        <title>The Global Catalogue of Microorganisms (GCM) 10K type strain sequencing project: providing services to taxonomists for standard genome sequencing and annotation.</title>
        <authorList>
            <consortium name="The Broad Institute Genomics Platform"/>
            <consortium name="The Broad Institute Genome Sequencing Center for Infectious Disease"/>
            <person name="Wu L."/>
            <person name="Ma J."/>
        </authorList>
    </citation>
    <scope>NUCLEOTIDE SEQUENCE [LARGE SCALE GENOMIC DNA]</scope>
    <source>
        <strain evidence="3">JCM 17656</strain>
    </source>
</reference>